<protein>
    <recommendedName>
        <fullName evidence="10">C2H2-type domain-containing protein</fullName>
    </recommendedName>
</protein>
<proteinExistence type="predicted"/>
<geneLocation type="mitochondrion" evidence="12"/>
<dbReference type="SMART" id="SM00355">
    <property type="entry name" value="ZnF_C2H2"/>
    <property type="match status" value="2"/>
</dbReference>
<comment type="subcellular location">
    <subcellularLocation>
        <location evidence="1">Nucleus</location>
    </subcellularLocation>
</comment>
<evidence type="ECO:0000256" key="4">
    <source>
        <dbReference type="ARBA" id="ARBA00022771"/>
    </source>
</evidence>
<evidence type="ECO:0000313" key="14">
    <source>
        <dbReference type="Proteomes" id="UP000290189"/>
    </source>
</evidence>
<evidence type="ECO:0000256" key="2">
    <source>
        <dbReference type="ARBA" id="ARBA00022723"/>
    </source>
</evidence>
<dbReference type="STRING" id="37360.A0A0G4IT36"/>
<evidence type="ECO:0000256" key="7">
    <source>
        <dbReference type="ARBA" id="ARBA00023163"/>
    </source>
</evidence>
<gene>
    <name evidence="11" type="ORF">PBRA_006501</name>
    <name evidence="12" type="ORF">PLBR_LOCUS1687</name>
</gene>
<dbReference type="EMBL" id="OVEO01000002">
    <property type="protein sequence ID" value="SPQ94472.1"/>
    <property type="molecule type" value="Genomic_DNA"/>
</dbReference>
<feature type="domain" description="C2H2-type" evidence="10">
    <location>
        <begin position="76"/>
        <end position="103"/>
    </location>
</feature>
<evidence type="ECO:0000256" key="3">
    <source>
        <dbReference type="ARBA" id="ARBA00022737"/>
    </source>
</evidence>
<evidence type="ECO:0000256" key="8">
    <source>
        <dbReference type="ARBA" id="ARBA00023242"/>
    </source>
</evidence>
<evidence type="ECO:0000259" key="10">
    <source>
        <dbReference type="PROSITE" id="PS50157"/>
    </source>
</evidence>
<evidence type="ECO:0000256" key="5">
    <source>
        <dbReference type="ARBA" id="ARBA00022833"/>
    </source>
</evidence>
<dbReference type="PANTHER" id="PTHR23235">
    <property type="entry name" value="KRUEPPEL-LIKE TRANSCRIPTION FACTOR"/>
    <property type="match status" value="1"/>
</dbReference>
<reference evidence="12 14" key="2">
    <citation type="submission" date="2018-03" db="EMBL/GenBank/DDBJ databases">
        <authorList>
            <person name="Fogelqvist J."/>
        </authorList>
    </citation>
    <scope>NUCLEOTIDE SEQUENCE [LARGE SCALE GENOMIC DNA]</scope>
</reference>
<accession>A0A0G4IT36</accession>
<keyword evidence="13" id="KW-1185">Reference proteome</keyword>
<keyword evidence="12" id="KW-0496">Mitochondrion</keyword>
<dbReference type="GO" id="GO:0000981">
    <property type="term" value="F:DNA-binding transcription factor activity, RNA polymerase II-specific"/>
    <property type="evidence" value="ECO:0007669"/>
    <property type="project" value="TreeGrafter"/>
</dbReference>
<dbReference type="FunFam" id="3.30.160.60:FF:000110">
    <property type="entry name" value="Zinc finger protein-like"/>
    <property type="match status" value="1"/>
</dbReference>
<keyword evidence="5" id="KW-0862">Zinc</keyword>
<dbReference type="AlphaFoldDB" id="A0A0G4IT36"/>
<feature type="domain" description="C2H2-type" evidence="10">
    <location>
        <begin position="104"/>
        <end position="127"/>
    </location>
</feature>
<dbReference type="GO" id="GO:0000978">
    <property type="term" value="F:RNA polymerase II cis-regulatory region sequence-specific DNA binding"/>
    <property type="evidence" value="ECO:0007669"/>
    <property type="project" value="TreeGrafter"/>
</dbReference>
<name>A0A0G4IT36_PLABS</name>
<keyword evidence="7" id="KW-0804">Transcription</keyword>
<dbReference type="GO" id="GO:0005634">
    <property type="term" value="C:nucleus"/>
    <property type="evidence" value="ECO:0007669"/>
    <property type="project" value="UniProtKB-SubCell"/>
</dbReference>
<dbReference type="SUPFAM" id="SSF57667">
    <property type="entry name" value="beta-beta-alpha zinc fingers"/>
    <property type="match status" value="1"/>
</dbReference>
<evidence type="ECO:0000313" key="13">
    <source>
        <dbReference type="Proteomes" id="UP000039324"/>
    </source>
</evidence>
<reference evidence="11 13" key="1">
    <citation type="submission" date="2015-02" db="EMBL/GenBank/DDBJ databases">
        <authorList>
            <person name="Chooi Y.-H."/>
        </authorList>
    </citation>
    <scope>NUCLEOTIDE SEQUENCE [LARGE SCALE GENOMIC DNA]</scope>
    <source>
        <strain evidence="11">E3</strain>
    </source>
</reference>
<dbReference type="OrthoDB" id="427030at2759"/>
<evidence type="ECO:0000256" key="6">
    <source>
        <dbReference type="ARBA" id="ARBA00023015"/>
    </source>
</evidence>
<keyword evidence="3" id="KW-0677">Repeat</keyword>
<sequence>MGYECDPGTLDGLAAYAAQSAKQEERPAVVLPPGTQITSEIFASTIAQRDQQAPGSTWPGKDSRCRMVGANGQVQYVCSVCNKPFTQMGSLVIHYRLHSGERPFDCEFCDRKFTQSSHCKSHMKRIHGSTYIGRLKPKTKSAPLIPIPRRLSPAAAFTAPPNCEQ</sequence>
<dbReference type="Gene3D" id="3.30.160.60">
    <property type="entry name" value="Classic Zinc Finger"/>
    <property type="match status" value="2"/>
</dbReference>
<dbReference type="InterPro" id="IPR013087">
    <property type="entry name" value="Znf_C2H2_type"/>
</dbReference>
<dbReference type="EMBL" id="CDSF01000084">
    <property type="protein sequence ID" value="CEO98387.1"/>
    <property type="molecule type" value="Genomic_DNA"/>
</dbReference>
<keyword evidence="2" id="KW-0479">Metal-binding</keyword>
<keyword evidence="4 9" id="KW-0863">Zinc-finger</keyword>
<keyword evidence="6" id="KW-0805">Transcription regulation</keyword>
<dbReference type="Proteomes" id="UP000039324">
    <property type="component" value="Unassembled WGS sequence"/>
</dbReference>
<keyword evidence="8" id="KW-0539">Nucleus</keyword>
<evidence type="ECO:0000256" key="9">
    <source>
        <dbReference type="PROSITE-ProRule" id="PRU00042"/>
    </source>
</evidence>
<dbReference type="InterPro" id="IPR036236">
    <property type="entry name" value="Znf_C2H2_sf"/>
</dbReference>
<dbReference type="PROSITE" id="PS00028">
    <property type="entry name" value="ZINC_FINGER_C2H2_1"/>
    <property type="match status" value="2"/>
</dbReference>
<evidence type="ECO:0000256" key="1">
    <source>
        <dbReference type="ARBA" id="ARBA00004123"/>
    </source>
</evidence>
<dbReference type="GO" id="GO:0008270">
    <property type="term" value="F:zinc ion binding"/>
    <property type="evidence" value="ECO:0007669"/>
    <property type="project" value="UniProtKB-KW"/>
</dbReference>
<dbReference type="PANTHER" id="PTHR23235:SF120">
    <property type="entry name" value="KRUPPEL-LIKE FACTOR 15"/>
    <property type="match status" value="1"/>
</dbReference>
<dbReference type="FunFam" id="3.30.160.60:FF:000012">
    <property type="entry name" value="RB-associated KRAB zinc finger protein-like"/>
    <property type="match status" value="1"/>
</dbReference>
<dbReference type="Proteomes" id="UP000290189">
    <property type="component" value="Unassembled WGS sequence"/>
</dbReference>
<evidence type="ECO:0000313" key="11">
    <source>
        <dbReference type="EMBL" id="CEO98387.1"/>
    </source>
</evidence>
<organism evidence="11 13">
    <name type="scientific">Plasmodiophora brassicae</name>
    <name type="common">Clubroot disease agent</name>
    <dbReference type="NCBI Taxonomy" id="37360"/>
    <lineage>
        <taxon>Eukaryota</taxon>
        <taxon>Sar</taxon>
        <taxon>Rhizaria</taxon>
        <taxon>Endomyxa</taxon>
        <taxon>Phytomyxea</taxon>
        <taxon>Plasmodiophorida</taxon>
        <taxon>Plasmodiophoridae</taxon>
        <taxon>Plasmodiophora</taxon>
    </lineage>
</organism>
<dbReference type="PROSITE" id="PS50157">
    <property type="entry name" value="ZINC_FINGER_C2H2_2"/>
    <property type="match status" value="2"/>
</dbReference>
<dbReference type="Pfam" id="PF00096">
    <property type="entry name" value="zf-C2H2"/>
    <property type="match status" value="1"/>
</dbReference>
<evidence type="ECO:0000313" key="12">
    <source>
        <dbReference type="EMBL" id="SPQ94472.1"/>
    </source>
</evidence>